<evidence type="ECO:0008006" key="4">
    <source>
        <dbReference type="Google" id="ProtNLM"/>
    </source>
</evidence>
<keyword evidence="1" id="KW-0472">Membrane</keyword>
<accession>A0ABT9AIH1</accession>
<feature type="transmembrane region" description="Helical" evidence="1">
    <location>
        <begin position="80"/>
        <end position="99"/>
    </location>
</feature>
<feature type="transmembrane region" description="Helical" evidence="1">
    <location>
        <begin position="50"/>
        <end position="73"/>
    </location>
</feature>
<evidence type="ECO:0000256" key="1">
    <source>
        <dbReference type="SAM" id="Phobius"/>
    </source>
</evidence>
<sequence length="448" mass="50440">MLHDPFGLRVLLHHEVYAAPNRFFAHFFLHEYFRHVPLWLQAFLSPINSVYVACALVKLAVHLLLVYGLAVAASNCSNVLNWRFLLAAVLTTPLLQASGYYGQMGIVDQSITYACFYALPMSLLLVFFLPFVRAALHGPPVRLSWPSYLALAALAVVLAFNGPTVAATALLVCSGSLPVAWHRRYAALPTAGALEPRAWRAFQEISPGLLWPFVWIIGLSLYSMYIGRNNSENLWATIPLAERYIRLAQGMVYQLVGSELVTGDYRLASRFGLPLLLGAVLLNAWLGRRWLPTPQRATVLSALKWLGVFALVYLLLLPLGGYRSYRAYVVRRDTILPITLGLVGLFTLSTYWLLVYLPPRGRLRYAGAVLVLLAVFTVADKHRISNTNAGERRLLSLLSQSEAPVVALPADCNLMDWQPLTDYRKSELNSRLFHHWRITKTRKLYYQR</sequence>
<feature type="transmembrane region" description="Helical" evidence="1">
    <location>
        <begin position="334"/>
        <end position="357"/>
    </location>
</feature>
<gene>
    <name evidence="2" type="ORF">Q5H92_25130</name>
</gene>
<feature type="transmembrane region" description="Helical" evidence="1">
    <location>
        <begin position="267"/>
        <end position="285"/>
    </location>
</feature>
<evidence type="ECO:0000313" key="2">
    <source>
        <dbReference type="EMBL" id="MDO7849671.1"/>
    </source>
</evidence>
<reference evidence="2" key="1">
    <citation type="submission" date="2023-07" db="EMBL/GenBank/DDBJ databases">
        <authorList>
            <person name="Kim M.K."/>
        </authorList>
    </citation>
    <scope>NUCLEOTIDE SEQUENCE</scope>
    <source>
        <strain evidence="2">M29</strain>
    </source>
</reference>
<feature type="transmembrane region" description="Helical" evidence="1">
    <location>
        <begin position="305"/>
        <end position="322"/>
    </location>
</feature>
<evidence type="ECO:0000313" key="3">
    <source>
        <dbReference type="Proteomes" id="UP001167796"/>
    </source>
</evidence>
<keyword evidence="1" id="KW-1133">Transmembrane helix</keyword>
<keyword evidence="1" id="KW-0812">Transmembrane</keyword>
<dbReference type="RefSeq" id="WP_305014336.1">
    <property type="nucleotide sequence ID" value="NZ_JAUQSX010000019.1"/>
</dbReference>
<dbReference type="Proteomes" id="UP001167796">
    <property type="component" value="Unassembled WGS sequence"/>
</dbReference>
<feature type="transmembrane region" description="Helical" evidence="1">
    <location>
        <begin position="209"/>
        <end position="227"/>
    </location>
</feature>
<protein>
    <recommendedName>
        <fullName evidence="4">Glycosyltransferase RgtA/B/C/D-like domain-containing protein</fullName>
    </recommendedName>
</protein>
<proteinExistence type="predicted"/>
<name>A0ABT9AIH1_9BACT</name>
<comment type="caution">
    <text evidence="2">The sequence shown here is derived from an EMBL/GenBank/DDBJ whole genome shotgun (WGS) entry which is preliminary data.</text>
</comment>
<dbReference type="EMBL" id="JAUQSX010000019">
    <property type="protein sequence ID" value="MDO7849671.1"/>
    <property type="molecule type" value="Genomic_DNA"/>
</dbReference>
<feature type="transmembrane region" description="Helical" evidence="1">
    <location>
        <begin position="148"/>
        <end position="172"/>
    </location>
</feature>
<keyword evidence="3" id="KW-1185">Reference proteome</keyword>
<feature type="transmembrane region" description="Helical" evidence="1">
    <location>
        <begin position="363"/>
        <end position="379"/>
    </location>
</feature>
<organism evidence="2 3">
    <name type="scientific">Hymenobacter mellowenesis</name>
    <dbReference type="NCBI Taxonomy" id="3063995"/>
    <lineage>
        <taxon>Bacteria</taxon>
        <taxon>Pseudomonadati</taxon>
        <taxon>Bacteroidota</taxon>
        <taxon>Cytophagia</taxon>
        <taxon>Cytophagales</taxon>
        <taxon>Hymenobacteraceae</taxon>
        <taxon>Hymenobacter</taxon>
    </lineage>
</organism>
<feature type="transmembrane region" description="Helical" evidence="1">
    <location>
        <begin position="111"/>
        <end position="136"/>
    </location>
</feature>